<organism evidence="2 3">
    <name type="scientific">Dethiosulfovibrio salsuginis</name>
    <dbReference type="NCBI Taxonomy" id="561720"/>
    <lineage>
        <taxon>Bacteria</taxon>
        <taxon>Thermotogati</taxon>
        <taxon>Synergistota</taxon>
        <taxon>Synergistia</taxon>
        <taxon>Synergistales</taxon>
        <taxon>Dethiosulfovibrionaceae</taxon>
        <taxon>Dethiosulfovibrio</taxon>
    </lineage>
</organism>
<keyword evidence="1" id="KW-1133">Transmembrane helix</keyword>
<feature type="transmembrane region" description="Helical" evidence="1">
    <location>
        <begin position="46"/>
        <end position="65"/>
    </location>
</feature>
<dbReference type="EMBL" id="FXBB01000035">
    <property type="protein sequence ID" value="SMG44232.1"/>
    <property type="molecule type" value="Genomic_DNA"/>
</dbReference>
<name>A0A1X7KSL4_9BACT</name>
<proteinExistence type="predicted"/>
<evidence type="ECO:0000313" key="2">
    <source>
        <dbReference type="EMBL" id="SMG44232.1"/>
    </source>
</evidence>
<dbReference type="RefSeq" id="WP_085545361.1">
    <property type="nucleotide sequence ID" value="NZ_FXBB01000035.1"/>
</dbReference>
<reference evidence="3" key="1">
    <citation type="submission" date="2017-04" db="EMBL/GenBank/DDBJ databases">
        <authorList>
            <person name="Varghese N."/>
            <person name="Submissions S."/>
        </authorList>
    </citation>
    <scope>NUCLEOTIDE SEQUENCE [LARGE SCALE GENOMIC DNA]</scope>
    <source>
        <strain evidence="3">USBA 82</strain>
    </source>
</reference>
<dbReference type="STRING" id="561720.SAMN06275492_13514"/>
<dbReference type="Proteomes" id="UP000193355">
    <property type="component" value="Unassembled WGS sequence"/>
</dbReference>
<keyword evidence="3" id="KW-1185">Reference proteome</keyword>
<protein>
    <submittedName>
        <fullName evidence="2">Uncharacterized protein</fullName>
    </submittedName>
</protein>
<feature type="transmembrane region" description="Helical" evidence="1">
    <location>
        <begin position="22"/>
        <end position="41"/>
    </location>
</feature>
<keyword evidence="1" id="KW-0472">Membrane</keyword>
<dbReference type="AlphaFoldDB" id="A0A1X7KSL4"/>
<evidence type="ECO:0000256" key="1">
    <source>
        <dbReference type="SAM" id="Phobius"/>
    </source>
</evidence>
<accession>A0A1X7KSL4</accession>
<sequence length="109" mass="12888">MSRWYETAIPQEKRSFFWDDLGWFYLFMAFLFHCWTCLIAATMGDLWSTVVTVFVPVFSDIYWIYKVLLWLDKGCFTDLCRMSLAMWSMLVVTSLVALASNVSRKINIK</sequence>
<gene>
    <name evidence="2" type="ORF">SAMN06275492_13514</name>
</gene>
<feature type="transmembrane region" description="Helical" evidence="1">
    <location>
        <begin position="85"/>
        <end position="103"/>
    </location>
</feature>
<evidence type="ECO:0000313" key="3">
    <source>
        <dbReference type="Proteomes" id="UP000193355"/>
    </source>
</evidence>
<keyword evidence="1" id="KW-0812">Transmembrane</keyword>